<comment type="caution">
    <text evidence="1">The sequence shown here is derived from an EMBL/GenBank/DDBJ whole genome shotgun (WGS) entry which is preliminary data.</text>
</comment>
<accession>A0ABQ1G400</accession>
<dbReference type="EMBL" id="BMFZ01000002">
    <property type="protein sequence ID" value="GGA36170.1"/>
    <property type="molecule type" value="Genomic_DNA"/>
</dbReference>
<protein>
    <submittedName>
        <fullName evidence="1">Uncharacterized protein</fullName>
    </submittedName>
</protein>
<evidence type="ECO:0000313" key="2">
    <source>
        <dbReference type="Proteomes" id="UP000627464"/>
    </source>
</evidence>
<keyword evidence="2" id="KW-1185">Reference proteome</keyword>
<reference evidence="2" key="1">
    <citation type="journal article" date="2019" name="Int. J. Syst. Evol. Microbiol.">
        <title>The Global Catalogue of Microorganisms (GCM) 10K type strain sequencing project: providing services to taxonomists for standard genome sequencing and annotation.</title>
        <authorList>
            <consortium name="The Broad Institute Genomics Platform"/>
            <consortium name="The Broad Institute Genome Sequencing Center for Infectious Disease"/>
            <person name="Wu L."/>
            <person name="Ma J."/>
        </authorList>
    </citation>
    <scope>NUCLEOTIDE SEQUENCE [LARGE SCALE GENOMIC DNA]</scope>
    <source>
        <strain evidence="2">CGMCC 1.12806</strain>
    </source>
</reference>
<dbReference type="Proteomes" id="UP000627464">
    <property type="component" value="Unassembled WGS sequence"/>
</dbReference>
<proteinExistence type="predicted"/>
<organism evidence="1 2">
    <name type="scientific">Hafnia psychrotolerans</name>
    <dbReference type="NCBI Taxonomy" id="1477018"/>
    <lineage>
        <taxon>Bacteria</taxon>
        <taxon>Pseudomonadati</taxon>
        <taxon>Pseudomonadota</taxon>
        <taxon>Gammaproteobacteria</taxon>
        <taxon>Enterobacterales</taxon>
        <taxon>Hafniaceae</taxon>
        <taxon>Hafnia</taxon>
    </lineage>
</organism>
<name>A0ABQ1G400_9GAMM</name>
<gene>
    <name evidence="1" type="ORF">GCM10011328_08760</name>
</gene>
<evidence type="ECO:0000313" key="1">
    <source>
        <dbReference type="EMBL" id="GGA36170.1"/>
    </source>
</evidence>
<sequence length="52" mass="5794">MTGLSDAYPEICFGSFLNNLAKLQANEHKYTDAPLTYLRAIAIIRPVQTIPL</sequence>